<feature type="region of interest" description="Disordered" evidence="2">
    <location>
        <begin position="32"/>
        <end position="55"/>
    </location>
</feature>
<gene>
    <name evidence="3" type="ORF">RN001_011740</name>
</gene>
<keyword evidence="1" id="KW-0175">Coiled coil</keyword>
<protein>
    <submittedName>
        <fullName evidence="3">Uncharacterized protein</fullName>
    </submittedName>
</protein>
<sequence>MDPCIDDFDYNFEDEGSSKRCSTGFELENWKPPKKKPNFTSREIPRTRGKAKEEAETISNYQNLVSKNESLKVECKELKDMNKKLLEQNARLLTELKRICKNSESVEAFNNSLKREKRYVGVQLTTDTLMHLWNYLSKINFPDCPCTESD</sequence>
<evidence type="ECO:0000313" key="4">
    <source>
        <dbReference type="Proteomes" id="UP001353858"/>
    </source>
</evidence>
<organism evidence="3 4">
    <name type="scientific">Aquatica leii</name>
    <dbReference type="NCBI Taxonomy" id="1421715"/>
    <lineage>
        <taxon>Eukaryota</taxon>
        <taxon>Metazoa</taxon>
        <taxon>Ecdysozoa</taxon>
        <taxon>Arthropoda</taxon>
        <taxon>Hexapoda</taxon>
        <taxon>Insecta</taxon>
        <taxon>Pterygota</taxon>
        <taxon>Neoptera</taxon>
        <taxon>Endopterygota</taxon>
        <taxon>Coleoptera</taxon>
        <taxon>Polyphaga</taxon>
        <taxon>Elateriformia</taxon>
        <taxon>Elateroidea</taxon>
        <taxon>Lampyridae</taxon>
        <taxon>Luciolinae</taxon>
        <taxon>Aquatica</taxon>
    </lineage>
</organism>
<comment type="caution">
    <text evidence="3">The sequence shown here is derived from an EMBL/GenBank/DDBJ whole genome shotgun (WGS) entry which is preliminary data.</text>
</comment>
<evidence type="ECO:0000313" key="3">
    <source>
        <dbReference type="EMBL" id="KAK4875318.1"/>
    </source>
</evidence>
<feature type="coiled-coil region" evidence="1">
    <location>
        <begin position="61"/>
        <end position="102"/>
    </location>
</feature>
<dbReference type="AlphaFoldDB" id="A0AAN7P4K0"/>
<accession>A0AAN7P4K0</accession>
<evidence type="ECO:0000256" key="1">
    <source>
        <dbReference type="SAM" id="Coils"/>
    </source>
</evidence>
<feature type="compositionally biased region" description="Basic and acidic residues" evidence="2">
    <location>
        <begin position="43"/>
        <end position="55"/>
    </location>
</feature>
<dbReference type="Proteomes" id="UP001353858">
    <property type="component" value="Unassembled WGS sequence"/>
</dbReference>
<dbReference type="EMBL" id="JARPUR010000005">
    <property type="protein sequence ID" value="KAK4875318.1"/>
    <property type="molecule type" value="Genomic_DNA"/>
</dbReference>
<keyword evidence="4" id="KW-1185">Reference proteome</keyword>
<proteinExistence type="predicted"/>
<name>A0AAN7P4K0_9COLE</name>
<reference evidence="4" key="1">
    <citation type="submission" date="2023-01" db="EMBL/GenBank/DDBJ databases">
        <title>Key to firefly adult light organ development and bioluminescence: homeobox transcription factors regulate luciferase expression and transportation to peroxisome.</title>
        <authorList>
            <person name="Fu X."/>
        </authorList>
    </citation>
    <scope>NUCLEOTIDE SEQUENCE [LARGE SCALE GENOMIC DNA]</scope>
</reference>
<evidence type="ECO:0000256" key="2">
    <source>
        <dbReference type="SAM" id="MobiDB-lite"/>
    </source>
</evidence>